<dbReference type="Pfam" id="PF00226">
    <property type="entry name" value="DnaJ"/>
    <property type="match status" value="1"/>
</dbReference>
<dbReference type="GO" id="GO:0036503">
    <property type="term" value="P:ERAD pathway"/>
    <property type="evidence" value="ECO:0007669"/>
    <property type="project" value="TreeGrafter"/>
</dbReference>
<dbReference type="InterPro" id="IPR018253">
    <property type="entry name" value="DnaJ_domain_CS"/>
</dbReference>
<protein>
    <submittedName>
        <fullName evidence="4">Uncharacterized protein TCIL3000_11_16900</fullName>
    </submittedName>
</protein>
<feature type="domain" description="J" evidence="3">
    <location>
        <begin position="13"/>
        <end position="75"/>
    </location>
</feature>
<dbReference type="PRINTS" id="PR00625">
    <property type="entry name" value="JDOMAIN"/>
</dbReference>
<dbReference type="InterPro" id="IPR036869">
    <property type="entry name" value="J_dom_sf"/>
</dbReference>
<dbReference type="CDD" id="cd06257">
    <property type="entry name" value="DnaJ"/>
    <property type="match status" value="1"/>
</dbReference>
<dbReference type="SUPFAM" id="SSF46565">
    <property type="entry name" value="Chaperone J-domain"/>
    <property type="match status" value="1"/>
</dbReference>
<keyword evidence="1" id="KW-0143">Chaperone</keyword>
<dbReference type="InterPro" id="IPR051948">
    <property type="entry name" value="Hsp70_co-chaperone_J-domain"/>
</dbReference>
<reference evidence="4" key="1">
    <citation type="journal article" date="2012" name="Proc. Natl. Acad. Sci. U.S.A.">
        <title>Antigenic diversity is generated by distinct evolutionary mechanisms in African trypanosome species.</title>
        <authorList>
            <person name="Jackson A.P."/>
            <person name="Berry A."/>
            <person name="Aslett M."/>
            <person name="Allison H.C."/>
            <person name="Burton P."/>
            <person name="Vavrova-Anderson J."/>
            <person name="Brown R."/>
            <person name="Browne H."/>
            <person name="Corton N."/>
            <person name="Hauser H."/>
            <person name="Gamble J."/>
            <person name="Gilderthorp R."/>
            <person name="Marcello L."/>
            <person name="McQuillan J."/>
            <person name="Otto T.D."/>
            <person name="Quail M.A."/>
            <person name="Sanders M.J."/>
            <person name="van Tonder A."/>
            <person name="Ginger M.L."/>
            <person name="Field M.C."/>
            <person name="Barry J.D."/>
            <person name="Hertz-Fowler C."/>
            <person name="Berriman M."/>
        </authorList>
    </citation>
    <scope>NUCLEOTIDE SEQUENCE</scope>
    <source>
        <strain evidence="4">IL3000</strain>
    </source>
</reference>
<dbReference type="InterPro" id="IPR001623">
    <property type="entry name" value="DnaJ_domain"/>
</dbReference>
<dbReference type="GO" id="GO:0051087">
    <property type="term" value="F:protein-folding chaperone binding"/>
    <property type="evidence" value="ECO:0007669"/>
    <property type="project" value="TreeGrafter"/>
</dbReference>
<dbReference type="SMART" id="SM00271">
    <property type="entry name" value="DnaJ"/>
    <property type="match status" value="1"/>
</dbReference>
<feature type="region of interest" description="Disordered" evidence="2">
    <location>
        <begin position="110"/>
        <end position="136"/>
    </location>
</feature>
<dbReference type="VEuPathDB" id="TriTrypDB:TcIL3000.11.16900"/>
<dbReference type="PANTHER" id="PTHR44360">
    <property type="entry name" value="DNAJ HOMOLOG SUBFAMILY B MEMBER 9"/>
    <property type="match status" value="1"/>
</dbReference>
<evidence type="ECO:0000256" key="1">
    <source>
        <dbReference type="ARBA" id="ARBA00023186"/>
    </source>
</evidence>
<feature type="region of interest" description="Disordered" evidence="2">
    <location>
        <begin position="186"/>
        <end position="215"/>
    </location>
</feature>
<dbReference type="PROSITE" id="PS50076">
    <property type="entry name" value="DNAJ_2"/>
    <property type="match status" value="1"/>
</dbReference>
<evidence type="ECO:0000313" key="4">
    <source>
        <dbReference type="EMBL" id="CCC96176.1"/>
    </source>
</evidence>
<gene>
    <name evidence="4" type="ORF">TCIL3000_11_16900</name>
</gene>
<accession>G0V3F3</accession>
<name>G0V3F3_TRYCI</name>
<dbReference type="PROSITE" id="PS00636">
    <property type="entry name" value="DNAJ_1"/>
    <property type="match status" value="1"/>
</dbReference>
<dbReference type="AlphaFoldDB" id="G0V3F3"/>
<sequence>MGSDIFELKGNTALYEVLGVSRTATDAEIRRAYHKLAVMYHPDKNPDGAELFKEISFAHSILSDAAQRQMYDDQRLRLHIEGQARMYDPMMDPNVELTAEELRLFVERKRKEEEEKQKDRSQFAKQREEEMKRRAEYDARNPTFKYEYERIREHAREESVQRASAASAMRHLTTAEIMQQLEMKRQESLGHAASHTEGGDPAGMNSIKPGSTASSVKRSMLNDFRSRHDCAQTATNSLTTRTQSSSQDSRLDFVKKDNDKSYMCEMEELIGKYSNFDYRDFVEKGIVDGGGVMEAAILADALGNYDRSR</sequence>
<dbReference type="GO" id="GO:0051787">
    <property type="term" value="F:misfolded protein binding"/>
    <property type="evidence" value="ECO:0007669"/>
    <property type="project" value="TreeGrafter"/>
</dbReference>
<dbReference type="GO" id="GO:0005783">
    <property type="term" value="C:endoplasmic reticulum"/>
    <property type="evidence" value="ECO:0007669"/>
    <property type="project" value="TreeGrafter"/>
</dbReference>
<evidence type="ECO:0000256" key="2">
    <source>
        <dbReference type="SAM" id="MobiDB-lite"/>
    </source>
</evidence>
<proteinExistence type="predicted"/>
<dbReference type="EMBL" id="HE575324">
    <property type="protein sequence ID" value="CCC96176.1"/>
    <property type="molecule type" value="Genomic_DNA"/>
</dbReference>
<organism evidence="4">
    <name type="scientific">Trypanosoma congolense (strain IL3000)</name>
    <dbReference type="NCBI Taxonomy" id="1068625"/>
    <lineage>
        <taxon>Eukaryota</taxon>
        <taxon>Discoba</taxon>
        <taxon>Euglenozoa</taxon>
        <taxon>Kinetoplastea</taxon>
        <taxon>Metakinetoplastina</taxon>
        <taxon>Trypanosomatida</taxon>
        <taxon>Trypanosomatidae</taxon>
        <taxon>Trypanosoma</taxon>
        <taxon>Nannomonas</taxon>
    </lineage>
</organism>
<dbReference type="PANTHER" id="PTHR44360:SF1">
    <property type="entry name" value="DNAJ HOMOLOG SUBFAMILY B MEMBER 9"/>
    <property type="match status" value="1"/>
</dbReference>
<dbReference type="Gene3D" id="1.10.287.110">
    <property type="entry name" value="DnaJ domain"/>
    <property type="match status" value="1"/>
</dbReference>
<evidence type="ECO:0000259" key="3">
    <source>
        <dbReference type="PROSITE" id="PS50076"/>
    </source>
</evidence>